<feature type="transmembrane region" description="Helical" evidence="3">
    <location>
        <begin position="265"/>
        <end position="284"/>
    </location>
</feature>
<keyword evidence="6" id="KW-1185">Reference proteome</keyword>
<feature type="compositionally biased region" description="Basic and acidic residues" evidence="2">
    <location>
        <begin position="540"/>
        <end position="569"/>
    </location>
</feature>
<dbReference type="PANTHER" id="PTHR34978">
    <property type="entry name" value="POSSIBLE SENSOR-TRANSDUCER PROTEIN BLAR"/>
    <property type="match status" value="1"/>
</dbReference>
<sequence>MEALFIFIAKSSALVALFYLAYYLLLRKETFFTSNRWFLLAGLITSVVLPFIVYTKIVWIDPVPVSNMSYSPASIVHAIEEESFEINWNLVYIAIYTIGFIAFLVKFGLDFYSLNTVLKGKKVQQQADFKFIDTNENIAPFSYFDYIVYNSSLYTASELESIIEHEKVHSDQHHTVDVLISRLFCVLFWFNPIIWFYKKAIIQNLEFIADNEAAKKLSDKKAYQYTLLKITTHETCVAITNHFYQSLIKKRIVMLNKNQSKKRNYWKYYAILPALVAFVVLFQIKTVAQEKKQIEAVAKEKEQSVEIYKIKKNTTDQELKELSEKLKANHDVDVVVSEVKRNSKNELTCIKVALKKGAGEAQTIQINGDEAIKDCGIAITTNDNGTKKIKLIADGDLDGLTDEEGPAQVRETRTVYQNGAYTTPPTPPTPPVFPAGAMPSPPTAMANMPKPPVPPANLNDKTAMKNYEKEMDEFEKKMDAFEPQMAAYEKELNEVMSKREAIFEKEMEKYEVAMEQFNADMGKYDQQSNVDMKQHEIDMKQHEKDMRQHEKDMKQYERDMRQQERDMRLQQRAMIQQQKNIAKRQQKAN</sequence>
<organism evidence="5 6">
    <name type="scientific">Flavobacterium cupriresistens</name>
    <dbReference type="NCBI Taxonomy" id="2893885"/>
    <lineage>
        <taxon>Bacteria</taxon>
        <taxon>Pseudomonadati</taxon>
        <taxon>Bacteroidota</taxon>
        <taxon>Flavobacteriia</taxon>
        <taxon>Flavobacteriales</taxon>
        <taxon>Flavobacteriaceae</taxon>
        <taxon>Flavobacterium</taxon>
    </lineage>
</organism>
<accession>A0ABU4RA29</accession>
<comment type="caution">
    <text evidence="5">The sequence shown here is derived from an EMBL/GenBank/DDBJ whole genome shotgun (WGS) entry which is preliminary data.</text>
</comment>
<evidence type="ECO:0000256" key="2">
    <source>
        <dbReference type="SAM" id="MobiDB-lite"/>
    </source>
</evidence>
<evidence type="ECO:0000313" key="6">
    <source>
        <dbReference type="Proteomes" id="UP001273350"/>
    </source>
</evidence>
<dbReference type="RefSeq" id="WP_230001859.1">
    <property type="nucleotide sequence ID" value="NZ_CP087134.1"/>
</dbReference>
<feature type="region of interest" description="Disordered" evidence="2">
    <location>
        <begin position="540"/>
        <end position="589"/>
    </location>
</feature>
<feature type="transmembrane region" description="Helical" evidence="3">
    <location>
        <begin position="37"/>
        <end position="60"/>
    </location>
</feature>
<feature type="transmembrane region" description="Helical" evidence="3">
    <location>
        <begin position="6"/>
        <end position="25"/>
    </location>
</feature>
<dbReference type="EMBL" id="JAWXVI010000004">
    <property type="protein sequence ID" value="MDX6189086.1"/>
    <property type="molecule type" value="Genomic_DNA"/>
</dbReference>
<keyword evidence="3" id="KW-0812">Transmembrane</keyword>
<dbReference type="CDD" id="cd07341">
    <property type="entry name" value="M56_BlaR1_MecR1_like"/>
    <property type="match status" value="1"/>
</dbReference>
<name>A0ABU4RA29_9FLAO</name>
<protein>
    <submittedName>
        <fullName evidence="5">M56 family metallopeptidase</fullName>
    </submittedName>
</protein>
<feature type="transmembrane region" description="Helical" evidence="3">
    <location>
        <begin position="90"/>
        <end position="112"/>
    </location>
</feature>
<reference evidence="5 6" key="1">
    <citation type="submission" date="2023-11" db="EMBL/GenBank/DDBJ databases">
        <title>Unpublished Manusciprt.</title>
        <authorList>
            <person name="Saticioglu I.B."/>
            <person name="Ay H."/>
            <person name="Ajmi N."/>
            <person name="Altun S."/>
            <person name="Duman M."/>
        </authorList>
    </citation>
    <scope>NUCLEOTIDE SEQUENCE [LARGE SCALE GENOMIC DNA]</scope>
    <source>
        <strain evidence="5 6">Fl-318</strain>
    </source>
</reference>
<dbReference type="Pfam" id="PF05569">
    <property type="entry name" value="Peptidase_M56"/>
    <property type="match status" value="1"/>
</dbReference>
<dbReference type="PANTHER" id="PTHR34978:SF3">
    <property type="entry name" value="SLR0241 PROTEIN"/>
    <property type="match status" value="1"/>
</dbReference>
<keyword evidence="3" id="KW-0472">Membrane</keyword>
<dbReference type="InterPro" id="IPR008756">
    <property type="entry name" value="Peptidase_M56"/>
</dbReference>
<proteinExistence type="predicted"/>
<evidence type="ECO:0000256" key="3">
    <source>
        <dbReference type="SAM" id="Phobius"/>
    </source>
</evidence>
<evidence type="ECO:0000313" key="5">
    <source>
        <dbReference type="EMBL" id="MDX6189086.1"/>
    </source>
</evidence>
<evidence type="ECO:0000256" key="1">
    <source>
        <dbReference type="SAM" id="Coils"/>
    </source>
</evidence>
<keyword evidence="1" id="KW-0175">Coiled coil</keyword>
<dbReference type="Proteomes" id="UP001273350">
    <property type="component" value="Unassembled WGS sequence"/>
</dbReference>
<feature type="coiled-coil region" evidence="1">
    <location>
        <begin position="284"/>
        <end position="325"/>
    </location>
</feature>
<keyword evidence="3" id="KW-1133">Transmembrane helix</keyword>
<gene>
    <name evidence="5" type="ORF">SGQ83_06995</name>
</gene>
<feature type="domain" description="Peptidase M56" evidence="4">
    <location>
        <begin position="154"/>
        <end position="255"/>
    </location>
</feature>
<dbReference type="InterPro" id="IPR052173">
    <property type="entry name" value="Beta-lactam_resp_regulator"/>
</dbReference>
<evidence type="ECO:0000259" key="4">
    <source>
        <dbReference type="Pfam" id="PF05569"/>
    </source>
</evidence>